<dbReference type="Gene3D" id="1.20.1070.10">
    <property type="entry name" value="Rhodopsin 7-helix transmembrane proteins"/>
    <property type="match status" value="1"/>
</dbReference>
<feature type="transmembrane region" description="Helical" evidence="5">
    <location>
        <begin position="210"/>
        <end position="236"/>
    </location>
</feature>
<gene>
    <name evidence="8" type="ORF">QR680_009645</name>
</gene>
<keyword evidence="2 5" id="KW-0812">Transmembrane</keyword>
<keyword evidence="4 5" id="KW-0472">Membrane</keyword>
<feature type="transmembrane region" description="Helical" evidence="5">
    <location>
        <begin position="56"/>
        <end position="73"/>
    </location>
</feature>
<feature type="transmembrane region" description="Helical" evidence="5">
    <location>
        <begin position="256"/>
        <end position="275"/>
    </location>
</feature>
<evidence type="ECO:0000313" key="8">
    <source>
        <dbReference type="EMBL" id="KAK0426320.1"/>
    </source>
</evidence>
<feature type="signal peptide" evidence="6">
    <location>
        <begin position="1"/>
        <end position="21"/>
    </location>
</feature>
<keyword evidence="6" id="KW-0732">Signal</keyword>
<dbReference type="PROSITE" id="PS50262">
    <property type="entry name" value="G_PROTEIN_RECEP_F1_2"/>
    <property type="match status" value="1"/>
</dbReference>
<feature type="chain" id="PRO_5041424361" description="G-protein coupled receptors family 1 profile domain-containing protein" evidence="6">
    <location>
        <begin position="22"/>
        <end position="649"/>
    </location>
</feature>
<dbReference type="AlphaFoldDB" id="A0AA39MAC1"/>
<evidence type="ECO:0000256" key="1">
    <source>
        <dbReference type="ARBA" id="ARBA00004370"/>
    </source>
</evidence>
<evidence type="ECO:0000256" key="2">
    <source>
        <dbReference type="ARBA" id="ARBA00022692"/>
    </source>
</evidence>
<keyword evidence="9" id="KW-1185">Reference proteome</keyword>
<evidence type="ECO:0000256" key="6">
    <source>
        <dbReference type="SAM" id="SignalP"/>
    </source>
</evidence>
<accession>A0AA39MAC1</accession>
<feature type="transmembrane region" description="Helical" evidence="5">
    <location>
        <begin position="167"/>
        <end position="190"/>
    </location>
</feature>
<evidence type="ECO:0000259" key="7">
    <source>
        <dbReference type="PROSITE" id="PS50262"/>
    </source>
</evidence>
<feature type="transmembrane region" description="Helical" evidence="5">
    <location>
        <begin position="80"/>
        <end position="104"/>
    </location>
</feature>
<comment type="caution">
    <text evidence="8">The sequence shown here is derived from an EMBL/GenBank/DDBJ whole genome shotgun (WGS) entry which is preliminary data.</text>
</comment>
<comment type="subcellular location">
    <subcellularLocation>
        <location evidence="1">Membrane</location>
    </subcellularLocation>
</comment>
<feature type="transmembrane region" description="Helical" evidence="5">
    <location>
        <begin position="403"/>
        <end position="425"/>
    </location>
</feature>
<feature type="transmembrane region" description="Helical" evidence="5">
    <location>
        <begin position="494"/>
        <end position="514"/>
    </location>
</feature>
<keyword evidence="3 5" id="KW-1133">Transmembrane helix</keyword>
<feature type="transmembrane region" description="Helical" evidence="5">
    <location>
        <begin position="573"/>
        <end position="593"/>
    </location>
</feature>
<protein>
    <recommendedName>
        <fullName evidence="7">G-protein coupled receptors family 1 profile domain-containing protein</fullName>
    </recommendedName>
</protein>
<feature type="transmembrane region" description="Helical" evidence="5">
    <location>
        <begin position="605"/>
        <end position="631"/>
    </location>
</feature>
<evidence type="ECO:0000313" key="9">
    <source>
        <dbReference type="Proteomes" id="UP001175271"/>
    </source>
</evidence>
<proteinExistence type="predicted"/>
<feature type="transmembrane region" description="Helical" evidence="5">
    <location>
        <begin position="124"/>
        <end position="146"/>
    </location>
</feature>
<sequence length="649" mass="72796">MLSHINALIVLLLTIVPQHFGEHNVTFDDYDMEYLDTLGFLVANDSSIISSEPNPQLPVALLILLFAAFFYAVNLRTTTVLLYLALASLLFSTILLPLFIYSVFDGSNVLDYSSDLCYFQANALVFWRAVTGISQMTIAIFHLYAVTVIRAHSSLPTPTDLSGDVGVVASLYIIISVLALLVLIPDIFLIKRTVAYDYRGHHCLYLPYSNGIYSVTFGNSVCGVILPVSTSILILIGIARIKRNGPFYRMLNEGRLFNALLIFVCLLQVDLPFPAKQASLLETLNVFRLESHGIRVTMKHILSVTLFSVLAIPVHPSDGTHGKYGMIIYNPANNYSLEEIDFKFVQLYGATFQNGSIHSPDPNPLYGLSYFLTVFSAIALGGNIGLIVYNGPQKKCTAWISQFMVTVVAWVHILGIFLVVLPFIYNLSTGSDVFRGCYLCCQAHTYLAAALRGGLFLMSLFIIHQFCAEKHDVSPNPPRVATEDQKSDRRCKSFTFLALPLVASGVLFPDLSFVHDPVYDYRFHHCVSPPWNALEISQFPVGAFAYPALFYYYWMRLLRHCVANRVWISVKPILLALLIFFFYPCTYIPYLAISQYGTPHFDRSWIPAAAIALTYIDVLVNPFVYATLVVYSKRRIFPNAHEEEGIELT</sequence>
<evidence type="ECO:0000256" key="5">
    <source>
        <dbReference type="SAM" id="Phobius"/>
    </source>
</evidence>
<dbReference type="EMBL" id="JAUCMV010000001">
    <property type="protein sequence ID" value="KAK0426320.1"/>
    <property type="molecule type" value="Genomic_DNA"/>
</dbReference>
<organism evidence="8 9">
    <name type="scientific">Steinernema hermaphroditum</name>
    <dbReference type="NCBI Taxonomy" id="289476"/>
    <lineage>
        <taxon>Eukaryota</taxon>
        <taxon>Metazoa</taxon>
        <taxon>Ecdysozoa</taxon>
        <taxon>Nematoda</taxon>
        <taxon>Chromadorea</taxon>
        <taxon>Rhabditida</taxon>
        <taxon>Tylenchina</taxon>
        <taxon>Panagrolaimomorpha</taxon>
        <taxon>Strongyloidoidea</taxon>
        <taxon>Steinernematidae</taxon>
        <taxon>Steinernema</taxon>
    </lineage>
</organism>
<dbReference type="GO" id="GO:0016020">
    <property type="term" value="C:membrane"/>
    <property type="evidence" value="ECO:0007669"/>
    <property type="project" value="UniProtKB-SubCell"/>
</dbReference>
<dbReference type="Proteomes" id="UP001175271">
    <property type="component" value="Unassembled WGS sequence"/>
</dbReference>
<name>A0AA39MAC1_9BILA</name>
<feature type="domain" description="G-protein coupled receptors family 1 profile" evidence="7">
    <location>
        <begin position="59"/>
        <end position="269"/>
    </location>
</feature>
<feature type="transmembrane region" description="Helical" evidence="5">
    <location>
        <begin position="368"/>
        <end position="391"/>
    </location>
</feature>
<dbReference type="InterPro" id="IPR017452">
    <property type="entry name" value="GPCR_Rhodpsn_7TM"/>
</dbReference>
<feature type="transmembrane region" description="Helical" evidence="5">
    <location>
        <begin position="534"/>
        <end position="553"/>
    </location>
</feature>
<feature type="transmembrane region" description="Helical" evidence="5">
    <location>
        <begin position="445"/>
        <end position="463"/>
    </location>
</feature>
<evidence type="ECO:0000256" key="3">
    <source>
        <dbReference type="ARBA" id="ARBA00022989"/>
    </source>
</evidence>
<evidence type="ECO:0000256" key="4">
    <source>
        <dbReference type="ARBA" id="ARBA00023136"/>
    </source>
</evidence>
<reference evidence="8" key="1">
    <citation type="submission" date="2023-06" db="EMBL/GenBank/DDBJ databases">
        <title>Genomic analysis of the entomopathogenic nematode Steinernema hermaphroditum.</title>
        <authorList>
            <person name="Schwarz E.M."/>
            <person name="Heppert J.K."/>
            <person name="Baniya A."/>
            <person name="Schwartz H.T."/>
            <person name="Tan C.-H."/>
            <person name="Antoshechkin I."/>
            <person name="Sternberg P.W."/>
            <person name="Goodrich-Blair H."/>
            <person name="Dillman A.R."/>
        </authorList>
    </citation>
    <scope>NUCLEOTIDE SEQUENCE</scope>
    <source>
        <strain evidence="8">PS9179</strain>
        <tissue evidence="8">Whole animal</tissue>
    </source>
</reference>